<reference evidence="1 2" key="1">
    <citation type="submission" date="2024-03" db="EMBL/GenBank/DDBJ databases">
        <title>Human intestinal bacterial collection.</title>
        <authorList>
            <person name="Pauvert C."/>
            <person name="Hitch T.C.A."/>
            <person name="Clavel T."/>
        </authorList>
    </citation>
    <scope>NUCLEOTIDE SEQUENCE [LARGE SCALE GENOMIC DNA]</scope>
    <source>
        <strain evidence="1 2">CLA-SR-H021</strain>
    </source>
</reference>
<protein>
    <submittedName>
        <fullName evidence="1">DUF4868 domain-containing protein</fullName>
    </submittedName>
</protein>
<dbReference type="EMBL" id="JBBMFM010000103">
    <property type="protein sequence ID" value="MEQ2427408.1"/>
    <property type="molecule type" value="Genomic_DNA"/>
</dbReference>
<keyword evidence="2" id="KW-1185">Reference proteome</keyword>
<evidence type="ECO:0000313" key="1">
    <source>
        <dbReference type="EMBL" id="MEQ2427408.1"/>
    </source>
</evidence>
<organism evidence="1 2">
    <name type="scientific">Enterocloster hominis</name>
    <name type="common">ex Hitch et al. 2024</name>
    <dbReference type="NCBI Taxonomy" id="1917870"/>
    <lineage>
        <taxon>Bacteria</taxon>
        <taxon>Bacillati</taxon>
        <taxon>Bacillota</taxon>
        <taxon>Clostridia</taxon>
        <taxon>Lachnospirales</taxon>
        <taxon>Lachnospiraceae</taxon>
        <taxon>Enterocloster</taxon>
    </lineage>
</organism>
<accession>A0ABV1DAK9</accession>
<sequence>MPEETLNEEQIRMKLNDFYDNIAQCGLEAFVVKKNAPKLKRMSLSEACNDQGKNFRTILKEMFVNILNEQYLSLDVEYADGRQVADNQHKNLIFEQGESFRPFSFLNDEAEKGEFVSEDLTEASGLAFQLRKGENTVWLYQHLWSIMVPNKKKTNLMARLMQFENQVVFSEQSESLLTIANKIDILIMGDALITSNVTLLQKYFGFQDYIYQSAQRAVQSIIQKSLVANNEKLMEYISRGKPKYAKKMMRIGTSKVLTLTQDQLIEKINTLTRWQGKFNVNQDTKQITLGTYSEVESLIDLFDERYTRSDVTDTEYDTDVKTVAKPVEG</sequence>
<dbReference type="Proteomes" id="UP001454086">
    <property type="component" value="Unassembled WGS sequence"/>
</dbReference>
<gene>
    <name evidence="1" type="ORF">WMQ36_20795</name>
</gene>
<dbReference type="InterPro" id="IPR032359">
    <property type="entry name" value="KwaB-like"/>
</dbReference>
<evidence type="ECO:0000313" key="2">
    <source>
        <dbReference type="Proteomes" id="UP001454086"/>
    </source>
</evidence>
<dbReference type="RefSeq" id="WP_008721028.1">
    <property type="nucleotide sequence ID" value="NZ_JBBMFM010000103.1"/>
</dbReference>
<proteinExistence type="predicted"/>
<dbReference type="Pfam" id="PF16162">
    <property type="entry name" value="KwaB"/>
    <property type="match status" value="1"/>
</dbReference>
<comment type="caution">
    <text evidence="1">The sequence shown here is derived from an EMBL/GenBank/DDBJ whole genome shotgun (WGS) entry which is preliminary data.</text>
</comment>
<name>A0ABV1DAK9_9FIRM</name>